<evidence type="ECO:0000256" key="3">
    <source>
        <dbReference type="ARBA" id="ARBA00022801"/>
    </source>
</evidence>
<dbReference type="CDD" id="cd16432">
    <property type="entry name" value="CheB_Rec"/>
    <property type="match status" value="1"/>
</dbReference>
<evidence type="ECO:0000259" key="8">
    <source>
        <dbReference type="PROSITE" id="PS50110"/>
    </source>
</evidence>
<feature type="active site" evidence="5 6">
    <location>
        <position position="178"/>
    </location>
</feature>
<dbReference type="InterPro" id="IPR000673">
    <property type="entry name" value="Sig_transdc_resp-reg_Me-estase"/>
</dbReference>
<dbReference type="KEGG" id="mgk:FSB76_11015"/>
<evidence type="ECO:0000256" key="2">
    <source>
        <dbReference type="ARBA" id="ARBA00022500"/>
    </source>
</evidence>
<comment type="catalytic activity">
    <reaction evidence="4 5">
        <text>[protein]-L-glutamate 5-O-methyl ester + H2O = L-glutamyl-[protein] + methanol + H(+)</text>
        <dbReference type="Rhea" id="RHEA:23236"/>
        <dbReference type="Rhea" id="RHEA-COMP:10208"/>
        <dbReference type="Rhea" id="RHEA-COMP:10311"/>
        <dbReference type="ChEBI" id="CHEBI:15377"/>
        <dbReference type="ChEBI" id="CHEBI:15378"/>
        <dbReference type="ChEBI" id="CHEBI:17790"/>
        <dbReference type="ChEBI" id="CHEBI:29973"/>
        <dbReference type="ChEBI" id="CHEBI:82795"/>
        <dbReference type="EC" id="3.1.1.61"/>
    </reaction>
</comment>
<comment type="PTM">
    <text evidence="5">Phosphorylated by CheA. Phosphorylation of the N-terminal regulatory domain activates the methylesterase activity.</text>
</comment>
<dbReference type="RefSeq" id="WP_147053626.1">
    <property type="nucleotide sequence ID" value="NZ_CP042437.1"/>
</dbReference>
<feature type="domain" description="Response regulatory" evidence="8">
    <location>
        <begin position="6"/>
        <end position="123"/>
    </location>
</feature>
<dbReference type="Gene3D" id="3.40.50.2300">
    <property type="match status" value="1"/>
</dbReference>
<dbReference type="InterPro" id="IPR001789">
    <property type="entry name" value="Sig_transdc_resp-reg_receiver"/>
</dbReference>
<protein>
    <recommendedName>
        <fullName evidence="5">Protein-glutamate methylesterase/protein-glutamine glutaminase</fullName>
        <ecNumber evidence="5">3.1.1.61</ecNumber>
        <ecNumber evidence="5">3.5.1.44</ecNumber>
    </recommendedName>
</protein>
<dbReference type="PROSITE" id="PS50122">
    <property type="entry name" value="CHEB"/>
    <property type="match status" value="1"/>
</dbReference>
<dbReference type="InterPro" id="IPR035909">
    <property type="entry name" value="CheB_C"/>
</dbReference>
<dbReference type="GO" id="GO:0050568">
    <property type="term" value="F:protein-glutamine glutaminase activity"/>
    <property type="evidence" value="ECO:0007669"/>
    <property type="project" value="UniProtKB-UniRule"/>
</dbReference>
<evidence type="ECO:0000256" key="5">
    <source>
        <dbReference type="HAMAP-Rule" id="MF_00099"/>
    </source>
</evidence>
<dbReference type="SUPFAM" id="SSF52172">
    <property type="entry name" value="CheY-like"/>
    <property type="match status" value="1"/>
</dbReference>
<dbReference type="PANTHER" id="PTHR42872:SF6">
    <property type="entry name" value="PROTEIN-GLUTAMATE METHYLESTERASE_PROTEIN-GLUTAMINE GLUTAMINASE"/>
    <property type="match status" value="1"/>
</dbReference>
<keyword evidence="11" id="KW-1185">Reference proteome</keyword>
<comment type="catalytic activity">
    <reaction evidence="5">
        <text>L-glutaminyl-[protein] + H2O = L-glutamyl-[protein] + NH4(+)</text>
        <dbReference type="Rhea" id="RHEA:16441"/>
        <dbReference type="Rhea" id="RHEA-COMP:10207"/>
        <dbReference type="Rhea" id="RHEA-COMP:10208"/>
        <dbReference type="ChEBI" id="CHEBI:15377"/>
        <dbReference type="ChEBI" id="CHEBI:28938"/>
        <dbReference type="ChEBI" id="CHEBI:29973"/>
        <dbReference type="ChEBI" id="CHEBI:30011"/>
        <dbReference type="EC" id="3.5.1.44"/>
    </reaction>
</comment>
<evidence type="ECO:0000313" key="10">
    <source>
        <dbReference type="EMBL" id="QEC76452.1"/>
    </source>
</evidence>
<dbReference type="InterPro" id="IPR011006">
    <property type="entry name" value="CheY-like_superfamily"/>
</dbReference>
<comment type="domain">
    <text evidence="5">Contains a C-terminal catalytic domain, and an N-terminal region which modulates catalytic activity.</text>
</comment>
<dbReference type="PANTHER" id="PTHR42872">
    <property type="entry name" value="PROTEIN-GLUTAMATE METHYLESTERASE/PROTEIN-GLUTAMINE GLUTAMINASE"/>
    <property type="match status" value="1"/>
</dbReference>
<dbReference type="CDD" id="cd17541">
    <property type="entry name" value="REC_CheB-like"/>
    <property type="match status" value="1"/>
</dbReference>
<dbReference type="Proteomes" id="UP000321362">
    <property type="component" value="Chromosome"/>
</dbReference>
<keyword evidence="3 5" id="KW-0378">Hydrolase</keyword>
<dbReference type="Gene3D" id="3.40.50.180">
    <property type="entry name" value="Methylesterase CheB, C-terminal domain"/>
    <property type="match status" value="1"/>
</dbReference>
<feature type="domain" description="CheB-type methylesterase" evidence="9">
    <location>
        <begin position="166"/>
        <end position="358"/>
    </location>
</feature>
<dbReference type="HAMAP" id="MF_00099">
    <property type="entry name" value="CheB_chemtxs"/>
    <property type="match status" value="1"/>
</dbReference>
<evidence type="ECO:0000256" key="7">
    <source>
        <dbReference type="PROSITE-ProRule" id="PRU00169"/>
    </source>
</evidence>
<feature type="active site" evidence="5 6">
    <location>
        <position position="300"/>
    </location>
</feature>
<dbReference type="PROSITE" id="PS50110">
    <property type="entry name" value="RESPONSE_REGULATORY"/>
    <property type="match status" value="1"/>
</dbReference>
<dbReference type="GO" id="GO:0005737">
    <property type="term" value="C:cytoplasm"/>
    <property type="evidence" value="ECO:0007669"/>
    <property type="project" value="UniProtKB-SubCell"/>
</dbReference>
<name>A0A5B8W0T3_9SPHI</name>
<dbReference type="InterPro" id="IPR008248">
    <property type="entry name" value="CheB-like"/>
</dbReference>
<reference evidence="10 11" key="1">
    <citation type="journal article" date="2013" name="J. Microbiol.">
        <title>Mucilaginibacter ginsenosidivorax sp. nov., with ginsenoside converting activity isolated from sediment.</title>
        <authorList>
            <person name="Kim J.K."/>
            <person name="Choi T.E."/>
            <person name="Liu Q.M."/>
            <person name="Park H.Y."/>
            <person name="Yi T.H."/>
            <person name="Yoon M.H."/>
            <person name="Kim S.C."/>
            <person name="Im W.T."/>
        </authorList>
    </citation>
    <scope>NUCLEOTIDE SEQUENCE [LARGE SCALE GENOMIC DNA]</scope>
    <source>
        <strain evidence="10 11">KHI28</strain>
    </source>
</reference>
<gene>
    <name evidence="5" type="primary">cheB</name>
    <name evidence="10" type="ORF">FSB76_11015</name>
</gene>
<keyword evidence="2 5" id="KW-0145">Chemotaxis</keyword>
<keyword evidence="5 7" id="KW-0597">Phosphoprotein</keyword>
<dbReference type="EC" id="3.1.1.61" evidence="5"/>
<evidence type="ECO:0000256" key="6">
    <source>
        <dbReference type="PROSITE-ProRule" id="PRU00050"/>
    </source>
</evidence>
<dbReference type="Pfam" id="PF00072">
    <property type="entry name" value="Response_reg"/>
    <property type="match status" value="1"/>
</dbReference>
<evidence type="ECO:0000256" key="4">
    <source>
        <dbReference type="ARBA" id="ARBA00048267"/>
    </source>
</evidence>
<dbReference type="SMART" id="SM00448">
    <property type="entry name" value="REC"/>
    <property type="match status" value="1"/>
</dbReference>
<dbReference type="GO" id="GO:0006935">
    <property type="term" value="P:chemotaxis"/>
    <property type="evidence" value="ECO:0007669"/>
    <property type="project" value="UniProtKB-UniRule"/>
</dbReference>
<comment type="similarity">
    <text evidence="5">Belongs to the CheB family.</text>
</comment>
<dbReference type="Pfam" id="PF01339">
    <property type="entry name" value="CheB_methylest"/>
    <property type="match status" value="1"/>
</dbReference>
<accession>A0A5B8W0T3</accession>
<sequence length="361" mass="39414">MKNKIKVLIVDDSAIFRQLLNKTLSADPDIEVMATAADPYIAASKMAVQVPDVITLDVEMPRMNGITFLKKIMSQHPIPVIIITGNTGRDMEVTLKALEYGAVEVLTKEMFETPALTDEVRNRICEIVKSAALTKLARKSVIGKPSVEPKLSADAVLHFVKPKNQIAISDKVIAVGASTGGTEAIRTFLEPLPVDIPGIVIVQHMPENFTRLFAERLNSLCKISVKEAEDGDLVKPGTALIAPGNRHLLLKRRGSQYYVELNDSPLVNRHRPAVDVLFRSTAIYAGQNGIGIILTGMGDDGARGLLEIKQAGGRTIAQDESSCVVFGMPKEAIMLNAADKILPLKEISRYVVQLINEKRFV</sequence>
<organism evidence="10 11">
    <name type="scientific">Mucilaginibacter ginsenosidivorax</name>
    <dbReference type="NCBI Taxonomy" id="862126"/>
    <lineage>
        <taxon>Bacteria</taxon>
        <taxon>Pseudomonadati</taxon>
        <taxon>Bacteroidota</taxon>
        <taxon>Sphingobacteriia</taxon>
        <taxon>Sphingobacteriales</taxon>
        <taxon>Sphingobacteriaceae</taxon>
        <taxon>Mucilaginibacter</taxon>
    </lineage>
</organism>
<evidence type="ECO:0000256" key="1">
    <source>
        <dbReference type="ARBA" id="ARBA00022490"/>
    </source>
</evidence>
<dbReference type="OrthoDB" id="1524092at2"/>
<dbReference type="PIRSF" id="PIRSF000876">
    <property type="entry name" value="RR_chemtxs_CheB"/>
    <property type="match status" value="1"/>
</dbReference>
<dbReference type="EC" id="3.5.1.44" evidence="5"/>
<dbReference type="SUPFAM" id="SSF52738">
    <property type="entry name" value="Methylesterase CheB, C-terminal domain"/>
    <property type="match status" value="1"/>
</dbReference>
<dbReference type="EMBL" id="CP042437">
    <property type="protein sequence ID" value="QEC76452.1"/>
    <property type="molecule type" value="Genomic_DNA"/>
</dbReference>
<proteinExistence type="inferred from homology"/>
<comment type="function">
    <text evidence="5">Involved in chemotaxis. Part of a chemotaxis signal transduction system that modulates chemotaxis in response to various stimuli. Catalyzes the demethylation of specific methylglutamate residues introduced into the chemoreceptors (methyl-accepting chemotaxis proteins or MCP) by CheR. Also mediates the irreversible deamidation of specific glutamine residues to glutamic acid.</text>
</comment>
<dbReference type="AlphaFoldDB" id="A0A5B8W0T3"/>
<dbReference type="GO" id="GO:0000156">
    <property type="term" value="F:phosphorelay response regulator activity"/>
    <property type="evidence" value="ECO:0007669"/>
    <property type="project" value="InterPro"/>
</dbReference>
<keyword evidence="1 5" id="KW-0963">Cytoplasm</keyword>
<evidence type="ECO:0000313" key="11">
    <source>
        <dbReference type="Proteomes" id="UP000321362"/>
    </source>
</evidence>
<feature type="modified residue" description="4-aspartylphosphate" evidence="5 7">
    <location>
        <position position="57"/>
    </location>
</feature>
<feature type="active site" evidence="5 6">
    <location>
        <position position="204"/>
    </location>
</feature>
<evidence type="ECO:0000259" key="9">
    <source>
        <dbReference type="PROSITE" id="PS50122"/>
    </source>
</evidence>
<dbReference type="NCBIfam" id="NF009206">
    <property type="entry name" value="PRK12555.1"/>
    <property type="match status" value="1"/>
</dbReference>
<comment type="subcellular location">
    <subcellularLocation>
        <location evidence="5">Cytoplasm</location>
    </subcellularLocation>
</comment>
<dbReference type="NCBIfam" id="NF001965">
    <property type="entry name" value="PRK00742.1"/>
    <property type="match status" value="1"/>
</dbReference>
<dbReference type="GO" id="GO:0008984">
    <property type="term" value="F:protein-glutamate methylesterase activity"/>
    <property type="evidence" value="ECO:0007669"/>
    <property type="project" value="UniProtKB-UniRule"/>
</dbReference>